<proteinExistence type="predicted"/>
<dbReference type="Gene3D" id="3.40.50.300">
    <property type="entry name" value="P-loop containing nucleotide triphosphate hydrolases"/>
    <property type="match status" value="1"/>
</dbReference>
<keyword evidence="2" id="KW-0813">Transport</keyword>
<dbReference type="InterPro" id="IPR036640">
    <property type="entry name" value="ABC1_TM_sf"/>
</dbReference>
<sequence>MKTIKRGITVLKKILGIVIPFGKRNLVFVGALLLVQGVIQVMGIFSILPFLALAANPEQALKSQLAQRIQEMMPFLNEGNLILYTGIATLILLLGSGVVNLLADYQRARYAHFTAQRIAVQLLRNYAYSPYEFHLLTNSATLMKKLHNDVTLFMIGVLLPSLETMSRIINVFLIVLLLLFVAPGPTLVAVLGFASLMAILLGVFRVYLSRSSQERNQITKERYNSALQLMMGIKQIMVHECQAFFINRFQQAYFKNAKLDSILVLINNLPRYLLESLAFSGVVGIVLFLDSSEGNLTEVLPLLGLFALAGYRILPSLSLIYSQITSIQSRAFTIDSLREDLHSSRQPAESSTELLKLSSTISFEKVSFSYSQREIIALDAVSLKIAKGNHVGIVGSSGSGKTTLIDLLLGLHQPASGKITIDDEILTNANISGWRKMIGYVPQDIFLTDDTVRRNIALGVSDAQIDEVRQAAKIAQIHSFIETQLPNGYETIIGEHGARLSGGQRQRIALARALYRKPQVLVFDEATSALDSATEKALMDAVAQLPSDMTVIMVAHRLSTIRQCDRIFVLEQGHLVAEGQYDELIRDNSTFRELALQKSKS</sequence>
<dbReference type="InterPro" id="IPR039421">
    <property type="entry name" value="Type_1_exporter"/>
</dbReference>
<evidence type="ECO:0008006" key="14">
    <source>
        <dbReference type="Google" id="ProtNLM"/>
    </source>
</evidence>
<evidence type="ECO:0000256" key="7">
    <source>
        <dbReference type="ARBA" id="ARBA00022989"/>
    </source>
</evidence>
<dbReference type="InterPro" id="IPR003439">
    <property type="entry name" value="ABC_transporter-like_ATP-bd"/>
</dbReference>
<name>A0A0A6PQV4_9GAMM</name>
<dbReference type="GO" id="GO:0016887">
    <property type="term" value="F:ATP hydrolysis activity"/>
    <property type="evidence" value="ECO:0007669"/>
    <property type="project" value="InterPro"/>
</dbReference>
<feature type="transmembrane region" description="Helical" evidence="9">
    <location>
        <begin position="187"/>
        <end position="208"/>
    </location>
</feature>
<dbReference type="GO" id="GO:0005886">
    <property type="term" value="C:plasma membrane"/>
    <property type="evidence" value="ECO:0007669"/>
    <property type="project" value="UniProtKB-SubCell"/>
</dbReference>
<keyword evidence="7 9" id="KW-1133">Transmembrane helix</keyword>
<accession>A0A0A6PQV4</accession>
<evidence type="ECO:0000256" key="3">
    <source>
        <dbReference type="ARBA" id="ARBA00022475"/>
    </source>
</evidence>
<dbReference type="PROSITE" id="PS50893">
    <property type="entry name" value="ABC_TRANSPORTER_2"/>
    <property type="match status" value="1"/>
</dbReference>
<dbReference type="SMART" id="SM00382">
    <property type="entry name" value="AAA"/>
    <property type="match status" value="1"/>
</dbReference>
<evidence type="ECO:0000256" key="2">
    <source>
        <dbReference type="ARBA" id="ARBA00022448"/>
    </source>
</evidence>
<organism evidence="12 13">
    <name type="scientific">Candidatus Thiomargarita nelsonii</name>
    <dbReference type="NCBI Taxonomy" id="1003181"/>
    <lineage>
        <taxon>Bacteria</taxon>
        <taxon>Pseudomonadati</taxon>
        <taxon>Pseudomonadota</taxon>
        <taxon>Gammaproteobacteria</taxon>
        <taxon>Thiotrichales</taxon>
        <taxon>Thiotrichaceae</taxon>
        <taxon>Thiomargarita</taxon>
    </lineage>
</organism>
<dbReference type="FunFam" id="3.40.50.300:FF:000221">
    <property type="entry name" value="Multidrug ABC transporter ATP-binding protein"/>
    <property type="match status" value="1"/>
</dbReference>
<dbReference type="InterPro" id="IPR011527">
    <property type="entry name" value="ABC1_TM_dom"/>
</dbReference>
<dbReference type="InterPro" id="IPR017871">
    <property type="entry name" value="ABC_transporter-like_CS"/>
</dbReference>
<evidence type="ECO:0000256" key="6">
    <source>
        <dbReference type="ARBA" id="ARBA00022840"/>
    </source>
</evidence>
<keyword evidence="8 9" id="KW-0472">Membrane</keyword>
<keyword evidence="3" id="KW-1003">Cell membrane</keyword>
<feature type="transmembrane region" description="Helical" evidence="9">
    <location>
        <begin position="26"/>
        <end position="55"/>
    </location>
</feature>
<feature type="transmembrane region" description="Helical" evidence="9">
    <location>
        <begin position="81"/>
        <end position="103"/>
    </location>
</feature>
<feature type="domain" description="ABC transporter" evidence="10">
    <location>
        <begin position="361"/>
        <end position="597"/>
    </location>
</feature>
<dbReference type="AlphaFoldDB" id="A0A0A6PQV4"/>
<evidence type="ECO:0000256" key="5">
    <source>
        <dbReference type="ARBA" id="ARBA00022741"/>
    </source>
</evidence>
<dbReference type="Pfam" id="PF00005">
    <property type="entry name" value="ABC_tran"/>
    <property type="match status" value="1"/>
</dbReference>
<feature type="transmembrane region" description="Helical" evidence="9">
    <location>
        <begin position="272"/>
        <end position="289"/>
    </location>
</feature>
<dbReference type="PANTHER" id="PTHR24221:SF632">
    <property type="entry name" value="ATP-DEPENDENT LIPID A-CORE FLIPPASE"/>
    <property type="match status" value="1"/>
</dbReference>
<gene>
    <name evidence="12" type="ORF">PN36_02595</name>
</gene>
<dbReference type="GO" id="GO:0005524">
    <property type="term" value="F:ATP binding"/>
    <property type="evidence" value="ECO:0007669"/>
    <property type="project" value="UniProtKB-KW"/>
</dbReference>
<keyword evidence="5" id="KW-0547">Nucleotide-binding</keyword>
<dbReference type="Proteomes" id="UP000030428">
    <property type="component" value="Unassembled WGS sequence"/>
</dbReference>
<dbReference type="PANTHER" id="PTHR24221">
    <property type="entry name" value="ATP-BINDING CASSETTE SUB-FAMILY B"/>
    <property type="match status" value="1"/>
</dbReference>
<reference evidence="12 13" key="1">
    <citation type="journal article" date="2016" name="Front. Microbiol.">
        <title>Single-Cell (Meta-)Genomics of a Dimorphic Candidatus Thiomargarita nelsonii Reveals Genomic Plasticity.</title>
        <authorList>
            <person name="Flood B.E."/>
            <person name="Fliss P."/>
            <person name="Jones D.S."/>
            <person name="Dick G.J."/>
            <person name="Jain S."/>
            <person name="Kaster A.K."/>
            <person name="Winkel M."/>
            <person name="Mussmann M."/>
            <person name="Bailey J."/>
        </authorList>
    </citation>
    <scope>NUCLEOTIDE SEQUENCE [LARGE SCALE GENOMIC DNA]</scope>
    <source>
        <strain evidence="12">Hydrate Ridge</strain>
    </source>
</reference>
<feature type="transmembrane region" description="Helical" evidence="9">
    <location>
        <begin position="301"/>
        <end position="321"/>
    </location>
</feature>
<dbReference type="PROSITE" id="PS50929">
    <property type="entry name" value="ABC_TM1F"/>
    <property type="match status" value="1"/>
</dbReference>
<dbReference type="PROSITE" id="PS00211">
    <property type="entry name" value="ABC_TRANSPORTER_1"/>
    <property type="match status" value="1"/>
</dbReference>
<evidence type="ECO:0000313" key="13">
    <source>
        <dbReference type="Proteomes" id="UP000030428"/>
    </source>
</evidence>
<evidence type="ECO:0000256" key="1">
    <source>
        <dbReference type="ARBA" id="ARBA00004651"/>
    </source>
</evidence>
<dbReference type="GO" id="GO:0140359">
    <property type="term" value="F:ABC-type transporter activity"/>
    <property type="evidence" value="ECO:0007669"/>
    <property type="project" value="InterPro"/>
</dbReference>
<evidence type="ECO:0000256" key="4">
    <source>
        <dbReference type="ARBA" id="ARBA00022692"/>
    </source>
</evidence>
<dbReference type="SUPFAM" id="SSF90123">
    <property type="entry name" value="ABC transporter transmembrane region"/>
    <property type="match status" value="1"/>
</dbReference>
<dbReference type="InterPro" id="IPR003593">
    <property type="entry name" value="AAA+_ATPase"/>
</dbReference>
<dbReference type="Gene3D" id="1.20.1560.10">
    <property type="entry name" value="ABC transporter type 1, transmembrane domain"/>
    <property type="match status" value="1"/>
</dbReference>
<evidence type="ECO:0000256" key="8">
    <source>
        <dbReference type="ARBA" id="ARBA00023136"/>
    </source>
</evidence>
<evidence type="ECO:0000313" key="12">
    <source>
        <dbReference type="EMBL" id="KHD08614.1"/>
    </source>
</evidence>
<keyword evidence="13" id="KW-1185">Reference proteome</keyword>
<evidence type="ECO:0000259" key="11">
    <source>
        <dbReference type="PROSITE" id="PS50929"/>
    </source>
</evidence>
<keyword evidence="4 9" id="KW-0812">Transmembrane</keyword>
<dbReference type="EMBL" id="JSZA02000007">
    <property type="protein sequence ID" value="KHD08614.1"/>
    <property type="molecule type" value="Genomic_DNA"/>
</dbReference>
<dbReference type="InterPro" id="IPR027417">
    <property type="entry name" value="P-loop_NTPase"/>
</dbReference>
<comment type="caution">
    <text evidence="12">The sequence shown here is derived from an EMBL/GenBank/DDBJ whole genome shotgun (WGS) entry which is preliminary data.</text>
</comment>
<dbReference type="GO" id="GO:0034040">
    <property type="term" value="F:ATPase-coupled lipid transmembrane transporter activity"/>
    <property type="evidence" value="ECO:0007669"/>
    <property type="project" value="TreeGrafter"/>
</dbReference>
<dbReference type="SUPFAM" id="SSF52540">
    <property type="entry name" value="P-loop containing nucleoside triphosphate hydrolases"/>
    <property type="match status" value="1"/>
</dbReference>
<evidence type="ECO:0000256" key="9">
    <source>
        <dbReference type="SAM" id="Phobius"/>
    </source>
</evidence>
<comment type="subcellular location">
    <subcellularLocation>
        <location evidence="1">Cell membrane</location>
        <topology evidence="1">Multi-pass membrane protein</topology>
    </subcellularLocation>
</comment>
<feature type="transmembrane region" description="Helical" evidence="9">
    <location>
        <begin position="152"/>
        <end position="181"/>
    </location>
</feature>
<evidence type="ECO:0000259" key="10">
    <source>
        <dbReference type="PROSITE" id="PS50893"/>
    </source>
</evidence>
<protein>
    <recommendedName>
        <fullName evidence="14">ABC transporter ATP-binding protein</fullName>
    </recommendedName>
</protein>
<keyword evidence="6" id="KW-0067">ATP-binding</keyword>
<feature type="domain" description="ABC transmembrane type-1" evidence="11">
    <location>
        <begin position="27"/>
        <end position="329"/>
    </location>
</feature>